<dbReference type="AlphaFoldDB" id="A0A5J4NMU5"/>
<keyword evidence="2" id="KW-0575">Peroxidase</keyword>
<evidence type="ECO:0000313" key="5">
    <source>
        <dbReference type="Proteomes" id="UP000324629"/>
    </source>
</evidence>
<reference evidence="4 5" key="1">
    <citation type="journal article" date="2019" name="Gigascience">
        <title>Whole-genome sequence of the oriental lung fluke Paragonimus westermani.</title>
        <authorList>
            <person name="Oey H."/>
            <person name="Zakrzewski M."/>
            <person name="Narain K."/>
            <person name="Devi K.R."/>
            <person name="Agatsuma T."/>
            <person name="Nawaratna S."/>
            <person name="Gobert G.N."/>
            <person name="Jones M.K."/>
            <person name="Ragan M.A."/>
            <person name="McManus D.P."/>
            <person name="Krause L."/>
        </authorList>
    </citation>
    <scope>NUCLEOTIDE SEQUENCE [LARGE SCALE GENOMIC DNA]</scope>
    <source>
        <strain evidence="4 5">IND2009</strain>
    </source>
</reference>
<accession>A0A5J4NMU5</accession>
<dbReference type="SUPFAM" id="SSF52833">
    <property type="entry name" value="Thioredoxin-like"/>
    <property type="match status" value="1"/>
</dbReference>
<dbReference type="EMBL" id="QNGE01001809">
    <property type="protein sequence ID" value="KAA3676794.1"/>
    <property type="molecule type" value="Genomic_DNA"/>
</dbReference>
<protein>
    <recommendedName>
        <fullName evidence="6">Glutathione peroxidase</fullName>
    </recommendedName>
</protein>
<evidence type="ECO:0000256" key="2">
    <source>
        <dbReference type="ARBA" id="ARBA00022559"/>
    </source>
</evidence>
<name>A0A5J4NMU5_9TREM</name>
<comment type="caution">
    <text evidence="4">The sequence shown here is derived from an EMBL/GenBank/DDBJ whole genome shotgun (WGS) entry which is preliminary data.</text>
</comment>
<dbReference type="GO" id="GO:0006979">
    <property type="term" value="P:response to oxidative stress"/>
    <property type="evidence" value="ECO:0007669"/>
    <property type="project" value="InterPro"/>
</dbReference>
<evidence type="ECO:0000313" key="4">
    <source>
        <dbReference type="EMBL" id="KAA3676794.1"/>
    </source>
</evidence>
<evidence type="ECO:0000256" key="3">
    <source>
        <dbReference type="ARBA" id="ARBA00023002"/>
    </source>
</evidence>
<comment type="similarity">
    <text evidence="1">Belongs to the glutathione peroxidase family.</text>
</comment>
<gene>
    <name evidence="4" type="ORF">DEA37_0007578</name>
</gene>
<keyword evidence="5" id="KW-1185">Reference proteome</keyword>
<dbReference type="PANTHER" id="PTHR11592">
    <property type="entry name" value="GLUTATHIONE PEROXIDASE"/>
    <property type="match status" value="1"/>
</dbReference>
<keyword evidence="3" id="KW-0560">Oxidoreductase</keyword>
<dbReference type="Gene3D" id="3.40.30.10">
    <property type="entry name" value="Glutaredoxin"/>
    <property type="match status" value="1"/>
</dbReference>
<sequence length="88" mass="10084">MQKFSMSFDLFEKINVNGEDAHPLYKFLQNAVPGTLVNAIKWNYTKFLTDRNGIPLKRYAPTTAPMRSSSVFNHTSTHCVELASLRFE</sequence>
<dbReference type="PANTHER" id="PTHR11592:SF78">
    <property type="entry name" value="GLUTATHIONE PEROXIDASE"/>
    <property type="match status" value="1"/>
</dbReference>
<evidence type="ECO:0008006" key="6">
    <source>
        <dbReference type="Google" id="ProtNLM"/>
    </source>
</evidence>
<dbReference type="Proteomes" id="UP000324629">
    <property type="component" value="Unassembled WGS sequence"/>
</dbReference>
<dbReference type="Pfam" id="PF00255">
    <property type="entry name" value="GSHPx"/>
    <property type="match status" value="1"/>
</dbReference>
<evidence type="ECO:0000256" key="1">
    <source>
        <dbReference type="ARBA" id="ARBA00006926"/>
    </source>
</evidence>
<proteinExistence type="inferred from homology"/>
<dbReference type="InterPro" id="IPR000889">
    <property type="entry name" value="Glutathione_peroxidase"/>
</dbReference>
<organism evidence="4 5">
    <name type="scientific">Paragonimus westermani</name>
    <dbReference type="NCBI Taxonomy" id="34504"/>
    <lineage>
        <taxon>Eukaryota</taxon>
        <taxon>Metazoa</taxon>
        <taxon>Spiralia</taxon>
        <taxon>Lophotrochozoa</taxon>
        <taxon>Platyhelminthes</taxon>
        <taxon>Trematoda</taxon>
        <taxon>Digenea</taxon>
        <taxon>Plagiorchiida</taxon>
        <taxon>Troglotremata</taxon>
        <taxon>Troglotrematidae</taxon>
        <taxon>Paragonimus</taxon>
    </lineage>
</organism>
<dbReference type="InterPro" id="IPR036249">
    <property type="entry name" value="Thioredoxin-like_sf"/>
</dbReference>
<dbReference type="GO" id="GO:0004601">
    <property type="term" value="F:peroxidase activity"/>
    <property type="evidence" value="ECO:0007669"/>
    <property type="project" value="UniProtKB-KW"/>
</dbReference>
<dbReference type="PROSITE" id="PS51355">
    <property type="entry name" value="GLUTATHIONE_PEROXID_3"/>
    <property type="match status" value="1"/>
</dbReference>